<name>A0ABX9I9U1_9ACTN</name>
<evidence type="ECO:0000256" key="1">
    <source>
        <dbReference type="SAM" id="MobiDB-lite"/>
    </source>
</evidence>
<organism evidence="2 3">
    <name type="scientific">Cutibacterium namnetense</name>
    <dbReference type="NCBI Taxonomy" id="1574624"/>
    <lineage>
        <taxon>Bacteria</taxon>
        <taxon>Bacillati</taxon>
        <taxon>Actinomycetota</taxon>
        <taxon>Actinomycetes</taxon>
        <taxon>Propionibacteriales</taxon>
        <taxon>Propionibacteriaceae</taxon>
        <taxon>Cutibacterium</taxon>
    </lineage>
</organism>
<dbReference type="Proteomes" id="UP000256324">
    <property type="component" value="Unassembled WGS sequence"/>
</dbReference>
<reference evidence="2 3" key="1">
    <citation type="submission" date="2017-09" db="EMBL/GenBank/DDBJ databases">
        <authorList>
            <person name="Bumgarner R.E."/>
        </authorList>
    </citation>
    <scope>NUCLEOTIDE SEQUENCE [LARGE SCALE GENOMIC DNA]</scope>
    <source>
        <strain evidence="2 3">T34998</strain>
    </source>
</reference>
<evidence type="ECO:0000313" key="3">
    <source>
        <dbReference type="Proteomes" id="UP000256324"/>
    </source>
</evidence>
<gene>
    <name evidence="2" type="ORF">CP880_07185</name>
</gene>
<dbReference type="EMBL" id="PCZS01000002">
    <property type="protein sequence ID" value="REB69569.1"/>
    <property type="molecule type" value="Genomic_DNA"/>
</dbReference>
<evidence type="ECO:0000313" key="2">
    <source>
        <dbReference type="EMBL" id="REB69569.1"/>
    </source>
</evidence>
<feature type="region of interest" description="Disordered" evidence="1">
    <location>
        <begin position="97"/>
        <end position="146"/>
    </location>
</feature>
<accession>A0ABX9I9U1</accession>
<sequence length="146" mass="14939">MPPTLGFLVSPVTFTDSCEPLHNADDVDGVDGEVGGDGDCVRGADLFGLTDELAEGVADPHAVSVQEGFGVNDEAAGAADCFDPPMSLAIPTITNTTATTPANKTSRRTQYVCGDSGPTGSVSPRNGAIRPSAGGRPTSPERHARR</sequence>
<protein>
    <submittedName>
        <fullName evidence="2">Uncharacterized protein</fullName>
    </submittedName>
</protein>
<keyword evidence="3" id="KW-1185">Reference proteome</keyword>
<proteinExistence type="predicted"/>
<comment type="caution">
    <text evidence="2">The sequence shown here is derived from an EMBL/GenBank/DDBJ whole genome shotgun (WGS) entry which is preliminary data.</text>
</comment>